<dbReference type="PANTHER" id="PTHR23501">
    <property type="entry name" value="MAJOR FACILITATOR SUPERFAMILY"/>
    <property type="match status" value="1"/>
</dbReference>
<feature type="transmembrane region" description="Helical" evidence="6">
    <location>
        <begin position="499"/>
        <end position="521"/>
    </location>
</feature>
<feature type="region of interest" description="Disordered" evidence="5">
    <location>
        <begin position="917"/>
        <end position="962"/>
    </location>
</feature>
<feature type="transmembrane region" description="Helical" evidence="6">
    <location>
        <begin position="107"/>
        <end position="125"/>
    </location>
</feature>
<evidence type="ECO:0000256" key="4">
    <source>
        <dbReference type="ARBA" id="ARBA00023136"/>
    </source>
</evidence>
<feature type="transmembrane region" description="Helical" evidence="6">
    <location>
        <begin position="220"/>
        <end position="240"/>
    </location>
</feature>
<dbReference type="OrthoDB" id="440553at2759"/>
<feature type="transmembrane region" description="Helical" evidence="6">
    <location>
        <begin position="189"/>
        <end position="208"/>
    </location>
</feature>
<dbReference type="GO" id="GO:0022857">
    <property type="term" value="F:transmembrane transporter activity"/>
    <property type="evidence" value="ECO:0007669"/>
    <property type="project" value="InterPro"/>
</dbReference>
<sequence length="962" mass="104538">MPSIPPQTSIPQSYLEQNIGNHLTNTAIAFIVIDTVFVGLRIWARRFSKSAFGWDDLLVVLGLVFCIGTAVTCIIDVQYGGVGYHIVAVSPTKIPLFMKCTFIAGPVQYSIAATLPKLAILALYLKIFRAKYSRVGCYITGAVLILTCVVNIPTLIWQCSPLSYLWEQYASTSIQGHCFNSRAHFLYGSLPNIVTDVAMLLLPIPTLWKLQSSMKVKIGVFLTFLTGSVGLITSIIRFVVFFNPEDDPTWDAVILLIWIIVEPSVYIIAACLIACRPLASYLIYEKLISTLFSTSRTAAKSSKNQNSVRMAHRSREGPAIELGSNDGHSDRKILVSDKGDVRVGPCSSGIKTPQSVRFTVIVRLGHFCSKFTIAIDNKAFQRSRDMEETIGSEAKENSRFITGGRLLLSTLSISLCMLVVNIEVTVVSTSLTSITNDLQGFSKTGWILTGYLITYASTLIIWSKVSDAFGRKPSILAAVIIFTAFSGGCGAAQSMNQLIICRVFQGIGAAGCVAMSLVIAYEMVPLNKYPTYAALLSAMTAIGSLTGPLIGGIVSERSTWRWVFLLNVPAGVMILVLILSSIPANFPHQGDASYIPLSLKQKFSRNSLLKIDLIGVPLLLGASLLLVTVLLEGGTQFAWNSATSISLFVISALLWSLFMVNERIITSETRLPEPIFPWRFLFNREWMGVLTLSLLSGIPYNVVTIDIPQRFLAVDGVSPFGAGLRLIPYNFLISLGSVLVNVVAAKFKILPIYLLLIGSVLQLVGVTLLSTIRGETLFAAMYVYEALTGFGVGMIFGICLVIPPRVVEKRDIAISSGALLQSRVFGGAIGLAITSSVMSNYLTSHLEGVVSAEQFKTLLQSTAAIRTFPADIQLKVLAVFSEGYRVQMQILIGFAGAQILAVGMLWRKPQIALVQPNGDTEPIPTIESKEVLPEDQPVGDASEGTSEKSEGIFSEGIKQTES</sequence>
<dbReference type="GO" id="GO:0005886">
    <property type="term" value="C:plasma membrane"/>
    <property type="evidence" value="ECO:0007669"/>
    <property type="project" value="TreeGrafter"/>
</dbReference>
<dbReference type="PROSITE" id="PS50850">
    <property type="entry name" value="MFS"/>
    <property type="match status" value="1"/>
</dbReference>
<dbReference type="Pfam" id="PF07690">
    <property type="entry name" value="MFS_1"/>
    <property type="match status" value="1"/>
</dbReference>
<dbReference type="EMBL" id="JAAMPI010000067">
    <property type="protein sequence ID" value="KAF4636426.1"/>
    <property type="molecule type" value="Genomic_DNA"/>
</dbReference>
<evidence type="ECO:0000313" key="9">
    <source>
        <dbReference type="Proteomes" id="UP000566819"/>
    </source>
</evidence>
<keyword evidence="9" id="KW-1185">Reference proteome</keyword>
<gene>
    <name evidence="8" type="ORF">G7Y89_g1666</name>
</gene>
<feature type="transmembrane region" description="Helical" evidence="6">
    <location>
        <begin position="474"/>
        <end position="493"/>
    </location>
</feature>
<protein>
    <recommendedName>
        <fullName evidence="7">Major facilitator superfamily (MFS) profile domain-containing protein</fullName>
    </recommendedName>
</protein>
<feature type="transmembrane region" description="Helical" evidence="6">
    <location>
        <begin position="607"/>
        <end position="631"/>
    </location>
</feature>
<feature type="transmembrane region" description="Helical" evidence="6">
    <location>
        <begin position="56"/>
        <end position="87"/>
    </location>
</feature>
<feature type="transmembrane region" description="Helical" evidence="6">
    <location>
        <begin position="252"/>
        <end position="275"/>
    </location>
</feature>
<dbReference type="InterPro" id="IPR036259">
    <property type="entry name" value="MFS_trans_sf"/>
</dbReference>
<evidence type="ECO:0000256" key="1">
    <source>
        <dbReference type="ARBA" id="ARBA00004141"/>
    </source>
</evidence>
<dbReference type="AlphaFoldDB" id="A0A8H4RWI1"/>
<keyword evidence="4 6" id="KW-0472">Membrane</keyword>
<feature type="transmembrane region" description="Helical" evidence="6">
    <location>
        <begin position="778"/>
        <end position="803"/>
    </location>
</feature>
<evidence type="ECO:0000256" key="6">
    <source>
        <dbReference type="SAM" id="Phobius"/>
    </source>
</evidence>
<feature type="transmembrane region" description="Helical" evidence="6">
    <location>
        <begin position="23"/>
        <end position="44"/>
    </location>
</feature>
<feature type="transmembrane region" description="Helical" evidence="6">
    <location>
        <begin position="560"/>
        <end position="586"/>
    </location>
</feature>
<keyword evidence="2 6" id="KW-0812">Transmembrane</keyword>
<feature type="transmembrane region" description="Helical" evidence="6">
    <location>
        <begin position="444"/>
        <end position="462"/>
    </location>
</feature>
<organism evidence="8 9">
    <name type="scientific">Cudoniella acicularis</name>
    <dbReference type="NCBI Taxonomy" id="354080"/>
    <lineage>
        <taxon>Eukaryota</taxon>
        <taxon>Fungi</taxon>
        <taxon>Dikarya</taxon>
        <taxon>Ascomycota</taxon>
        <taxon>Pezizomycotina</taxon>
        <taxon>Leotiomycetes</taxon>
        <taxon>Helotiales</taxon>
        <taxon>Tricladiaceae</taxon>
        <taxon>Cudoniella</taxon>
    </lineage>
</organism>
<evidence type="ECO:0000256" key="3">
    <source>
        <dbReference type="ARBA" id="ARBA00022989"/>
    </source>
</evidence>
<reference evidence="8 9" key="1">
    <citation type="submission" date="2020-03" db="EMBL/GenBank/DDBJ databases">
        <title>Draft Genome Sequence of Cudoniella acicularis.</title>
        <authorList>
            <person name="Buettner E."/>
            <person name="Kellner H."/>
        </authorList>
    </citation>
    <scope>NUCLEOTIDE SEQUENCE [LARGE SCALE GENOMIC DNA]</scope>
    <source>
        <strain evidence="8 9">DSM 108380</strain>
    </source>
</reference>
<feature type="transmembrane region" description="Helical" evidence="6">
    <location>
        <begin position="752"/>
        <end position="772"/>
    </location>
</feature>
<feature type="transmembrane region" description="Helical" evidence="6">
    <location>
        <begin position="824"/>
        <end position="842"/>
    </location>
</feature>
<dbReference type="PANTHER" id="PTHR23501:SF43">
    <property type="entry name" value="MULTIDRUG TRANSPORTER, PUTATIVE (AFU_ORTHOLOGUE AFUA_6G03040)-RELATED"/>
    <property type="match status" value="1"/>
</dbReference>
<feature type="transmembrane region" description="Helical" evidence="6">
    <location>
        <begin position="137"/>
        <end position="157"/>
    </location>
</feature>
<dbReference type="Proteomes" id="UP000566819">
    <property type="component" value="Unassembled WGS sequence"/>
</dbReference>
<proteinExistence type="predicted"/>
<evidence type="ECO:0000256" key="5">
    <source>
        <dbReference type="SAM" id="MobiDB-lite"/>
    </source>
</evidence>
<dbReference type="InterPro" id="IPR011701">
    <property type="entry name" value="MFS"/>
</dbReference>
<evidence type="ECO:0000256" key="2">
    <source>
        <dbReference type="ARBA" id="ARBA00022692"/>
    </source>
</evidence>
<feature type="transmembrane region" description="Helical" evidence="6">
    <location>
        <begin position="533"/>
        <end position="554"/>
    </location>
</feature>
<comment type="subcellular location">
    <subcellularLocation>
        <location evidence="1">Membrane</location>
        <topology evidence="1">Multi-pass membrane protein</topology>
    </subcellularLocation>
</comment>
<feature type="transmembrane region" description="Helical" evidence="6">
    <location>
        <begin position="886"/>
        <end position="906"/>
    </location>
</feature>
<feature type="transmembrane region" description="Helical" evidence="6">
    <location>
        <begin position="727"/>
        <end position="745"/>
    </location>
</feature>
<name>A0A8H4RWI1_9HELO</name>
<feature type="transmembrane region" description="Helical" evidence="6">
    <location>
        <begin position="686"/>
        <end position="707"/>
    </location>
</feature>
<dbReference type="SUPFAM" id="SSF103473">
    <property type="entry name" value="MFS general substrate transporter"/>
    <property type="match status" value="1"/>
</dbReference>
<evidence type="ECO:0000259" key="7">
    <source>
        <dbReference type="PROSITE" id="PS50850"/>
    </source>
</evidence>
<feature type="transmembrane region" description="Helical" evidence="6">
    <location>
        <begin position="637"/>
        <end position="660"/>
    </location>
</feature>
<feature type="transmembrane region" description="Helical" evidence="6">
    <location>
        <begin position="406"/>
        <end position="424"/>
    </location>
</feature>
<keyword evidence="3 6" id="KW-1133">Transmembrane helix</keyword>
<comment type="caution">
    <text evidence="8">The sequence shown here is derived from an EMBL/GenBank/DDBJ whole genome shotgun (WGS) entry which is preliminary data.</text>
</comment>
<evidence type="ECO:0000313" key="8">
    <source>
        <dbReference type="EMBL" id="KAF4636426.1"/>
    </source>
</evidence>
<accession>A0A8H4RWI1</accession>
<dbReference type="InterPro" id="IPR049326">
    <property type="entry name" value="Rhodopsin_dom_fungi"/>
</dbReference>
<dbReference type="Gene3D" id="1.20.1720.10">
    <property type="entry name" value="Multidrug resistance protein D"/>
    <property type="match status" value="1"/>
</dbReference>
<feature type="domain" description="Major facilitator superfamily (MFS) profile" evidence="7">
    <location>
        <begin position="409"/>
        <end position="875"/>
    </location>
</feature>
<dbReference type="InterPro" id="IPR020846">
    <property type="entry name" value="MFS_dom"/>
</dbReference>
<dbReference type="Pfam" id="PF20684">
    <property type="entry name" value="Fung_rhodopsin"/>
    <property type="match status" value="1"/>
</dbReference>